<dbReference type="Proteomes" id="UP000187013">
    <property type="component" value="Unassembled WGS sequence"/>
</dbReference>
<feature type="zinc finger region" description="C3H1-type" evidence="4">
    <location>
        <begin position="107"/>
        <end position="134"/>
    </location>
</feature>
<feature type="compositionally biased region" description="Low complexity" evidence="5">
    <location>
        <begin position="27"/>
        <end position="39"/>
    </location>
</feature>
<dbReference type="GO" id="GO:0061630">
    <property type="term" value="F:ubiquitin protein ligase activity"/>
    <property type="evidence" value="ECO:0007669"/>
    <property type="project" value="InterPro"/>
</dbReference>
<dbReference type="SMART" id="SM00356">
    <property type="entry name" value="ZnF_C3H1"/>
    <property type="match status" value="2"/>
</dbReference>
<evidence type="ECO:0000256" key="2">
    <source>
        <dbReference type="ARBA" id="ARBA00022771"/>
    </source>
</evidence>
<dbReference type="OrthoDB" id="411372at2759"/>
<feature type="region of interest" description="Disordered" evidence="5">
    <location>
        <begin position="295"/>
        <end position="315"/>
    </location>
</feature>
<dbReference type="PROSITE" id="PS50103">
    <property type="entry name" value="ZF_C3H1"/>
    <property type="match status" value="2"/>
</dbReference>
<sequence length="348" mass="38451">MGTPRRVHRRRHSRGYQPPSPTAAAIQQDSNTSNNNTHNTQHEESENAKNQSMFSPEQQKVIIEHLLITKNSAPQKNYSHVPCKFYRQGVCQAGQSCPFSHSLDAFAADQRPCEYFKRGNCKFGAKCVNAHVTSEGTDAKKPLKQFSPPSRITTNIPSATPSVPQGNPAIGTSMIPQQQTDLADVFEDEEYFLPNDFSDLLTPEELSHRRSRSSSSNSLKLDPISAASSLTSEPLFHHQRSLSGTSTTSSSSSFTSPLLHQQLAFFQSAQSTQVPLKSPYNYTYATRPLQFKSQHTWGSMPSSGPPSSSSSSSSYPFSFANDLAKFRIEEEDTPFLLDGLPSNTFSSF</sequence>
<dbReference type="eggNOG" id="KOG1039">
    <property type="taxonomic scope" value="Eukaryota"/>
</dbReference>
<evidence type="ECO:0000256" key="4">
    <source>
        <dbReference type="PROSITE-ProRule" id="PRU00723"/>
    </source>
</evidence>
<keyword evidence="3 4" id="KW-0862">Zinc</keyword>
<feature type="region of interest" description="Disordered" evidence="5">
    <location>
        <begin position="139"/>
        <end position="171"/>
    </location>
</feature>
<dbReference type="PANTHER" id="PTHR11224">
    <property type="entry name" value="MAKORIN-RELATED"/>
    <property type="match status" value="1"/>
</dbReference>
<evidence type="ECO:0000256" key="3">
    <source>
        <dbReference type="ARBA" id="ARBA00022833"/>
    </source>
</evidence>
<dbReference type="InterPro" id="IPR000571">
    <property type="entry name" value="Znf_CCCH"/>
</dbReference>
<feature type="zinc finger region" description="C3H1-type" evidence="4">
    <location>
        <begin position="77"/>
        <end position="104"/>
    </location>
</feature>
<dbReference type="AlphaFoldDB" id="A0A1Q3A3D8"/>
<feature type="compositionally biased region" description="Polar residues" evidence="5">
    <location>
        <begin position="147"/>
        <end position="165"/>
    </location>
</feature>
<organism evidence="7 8">
    <name type="scientific">Zygosaccharomyces rouxii</name>
    <dbReference type="NCBI Taxonomy" id="4956"/>
    <lineage>
        <taxon>Eukaryota</taxon>
        <taxon>Fungi</taxon>
        <taxon>Dikarya</taxon>
        <taxon>Ascomycota</taxon>
        <taxon>Saccharomycotina</taxon>
        <taxon>Saccharomycetes</taxon>
        <taxon>Saccharomycetales</taxon>
        <taxon>Saccharomycetaceae</taxon>
        <taxon>Zygosaccharomyces</taxon>
    </lineage>
</organism>
<evidence type="ECO:0000256" key="5">
    <source>
        <dbReference type="SAM" id="MobiDB-lite"/>
    </source>
</evidence>
<dbReference type="GO" id="GO:0008270">
    <property type="term" value="F:zinc ion binding"/>
    <property type="evidence" value="ECO:0007669"/>
    <property type="project" value="UniProtKB-KW"/>
</dbReference>
<feature type="domain" description="C3H1-type" evidence="6">
    <location>
        <begin position="107"/>
        <end position="134"/>
    </location>
</feature>
<dbReference type="InterPro" id="IPR045072">
    <property type="entry name" value="MKRN-like"/>
</dbReference>
<dbReference type="Pfam" id="PF00642">
    <property type="entry name" value="zf-CCCH"/>
    <property type="match status" value="2"/>
</dbReference>
<dbReference type="SUPFAM" id="SSF90229">
    <property type="entry name" value="CCCH zinc finger"/>
    <property type="match status" value="1"/>
</dbReference>
<name>A0A1Q3A3D8_ZYGRO</name>
<accession>A0A1Q3A3D8</accession>
<proteinExistence type="predicted"/>
<dbReference type="PANTHER" id="PTHR11224:SF10">
    <property type="entry name" value="IP09428P-RELATED"/>
    <property type="match status" value="1"/>
</dbReference>
<protein>
    <recommendedName>
        <fullName evidence="6">C3H1-type domain-containing protein</fullName>
    </recommendedName>
</protein>
<dbReference type="GO" id="GO:0000209">
    <property type="term" value="P:protein polyubiquitination"/>
    <property type="evidence" value="ECO:0007669"/>
    <property type="project" value="InterPro"/>
</dbReference>
<evidence type="ECO:0000256" key="1">
    <source>
        <dbReference type="ARBA" id="ARBA00022723"/>
    </source>
</evidence>
<evidence type="ECO:0000313" key="7">
    <source>
        <dbReference type="EMBL" id="GAV50143.1"/>
    </source>
</evidence>
<feature type="domain" description="C3H1-type" evidence="6">
    <location>
        <begin position="77"/>
        <end position="104"/>
    </location>
</feature>
<keyword evidence="1 4" id="KW-0479">Metal-binding</keyword>
<dbReference type="Gene3D" id="4.10.1000.10">
    <property type="entry name" value="Zinc finger, CCCH-type"/>
    <property type="match status" value="1"/>
</dbReference>
<dbReference type="InterPro" id="IPR036855">
    <property type="entry name" value="Znf_CCCH_sf"/>
</dbReference>
<evidence type="ECO:0000313" key="8">
    <source>
        <dbReference type="Proteomes" id="UP000187013"/>
    </source>
</evidence>
<comment type="caution">
    <text evidence="7">The sequence shown here is derived from an EMBL/GenBank/DDBJ whole genome shotgun (WGS) entry which is preliminary data.</text>
</comment>
<feature type="compositionally biased region" description="Basic residues" evidence="5">
    <location>
        <begin position="1"/>
        <end position="14"/>
    </location>
</feature>
<gene>
    <name evidence="7" type="ORF">ZYGR_0S02770</name>
</gene>
<feature type="compositionally biased region" description="Low complexity" evidence="5">
    <location>
        <begin position="299"/>
        <end position="315"/>
    </location>
</feature>
<feature type="region of interest" description="Disordered" evidence="5">
    <location>
        <begin position="1"/>
        <end position="53"/>
    </location>
</feature>
<dbReference type="EMBL" id="BDGX01000019">
    <property type="protein sequence ID" value="GAV50143.1"/>
    <property type="molecule type" value="Genomic_DNA"/>
</dbReference>
<reference evidence="7 8" key="1">
    <citation type="submission" date="2016-08" db="EMBL/GenBank/DDBJ databases">
        <title>Draft genome sequence of allopolyploid Zygosaccharomyces rouxii.</title>
        <authorList>
            <person name="Watanabe J."/>
            <person name="Uehara K."/>
            <person name="Mogi Y."/>
            <person name="Tsukioka Y."/>
        </authorList>
    </citation>
    <scope>NUCLEOTIDE SEQUENCE [LARGE SCALE GENOMIC DNA]</scope>
    <source>
        <strain evidence="7 8">NBRC 110957</strain>
    </source>
</reference>
<evidence type="ECO:0000259" key="6">
    <source>
        <dbReference type="PROSITE" id="PS50103"/>
    </source>
</evidence>
<keyword evidence="2 4" id="KW-0863">Zinc-finger</keyword>